<feature type="chain" id="PRO_5025515308" evidence="1">
    <location>
        <begin position="17"/>
        <end position="260"/>
    </location>
</feature>
<dbReference type="PANTHER" id="PTHR38847:SF1">
    <property type="entry name" value="PSEUDOURIDINE SYNTHASE RSUA_RLUA-LIKE DOMAIN-CONTAINING PROTEIN"/>
    <property type="match status" value="1"/>
</dbReference>
<dbReference type="EMBL" id="ML977326">
    <property type="protein sequence ID" value="KAF2114228.1"/>
    <property type="molecule type" value="Genomic_DNA"/>
</dbReference>
<name>A0A6A5Z751_9PLEO</name>
<dbReference type="Pfam" id="PF14273">
    <property type="entry name" value="DUF4360"/>
    <property type="match status" value="2"/>
</dbReference>
<evidence type="ECO:0000313" key="3">
    <source>
        <dbReference type="Proteomes" id="UP000799770"/>
    </source>
</evidence>
<proteinExistence type="predicted"/>
<dbReference type="PANTHER" id="PTHR38847">
    <property type="match status" value="1"/>
</dbReference>
<organism evidence="2 3">
    <name type="scientific">Lophiotrema nucula</name>
    <dbReference type="NCBI Taxonomy" id="690887"/>
    <lineage>
        <taxon>Eukaryota</taxon>
        <taxon>Fungi</taxon>
        <taxon>Dikarya</taxon>
        <taxon>Ascomycota</taxon>
        <taxon>Pezizomycotina</taxon>
        <taxon>Dothideomycetes</taxon>
        <taxon>Pleosporomycetidae</taxon>
        <taxon>Pleosporales</taxon>
        <taxon>Lophiotremataceae</taxon>
        <taxon>Lophiotrema</taxon>
    </lineage>
</organism>
<dbReference type="InterPro" id="IPR025649">
    <property type="entry name" value="DUF4360"/>
</dbReference>
<accession>A0A6A5Z751</accession>
<reference evidence="2" key="1">
    <citation type="journal article" date="2020" name="Stud. Mycol.">
        <title>101 Dothideomycetes genomes: a test case for predicting lifestyles and emergence of pathogens.</title>
        <authorList>
            <person name="Haridas S."/>
            <person name="Albert R."/>
            <person name="Binder M."/>
            <person name="Bloem J."/>
            <person name="Labutti K."/>
            <person name="Salamov A."/>
            <person name="Andreopoulos B."/>
            <person name="Baker S."/>
            <person name="Barry K."/>
            <person name="Bills G."/>
            <person name="Bluhm B."/>
            <person name="Cannon C."/>
            <person name="Castanera R."/>
            <person name="Culley D."/>
            <person name="Daum C."/>
            <person name="Ezra D."/>
            <person name="Gonzalez J."/>
            <person name="Henrissat B."/>
            <person name="Kuo A."/>
            <person name="Liang C."/>
            <person name="Lipzen A."/>
            <person name="Lutzoni F."/>
            <person name="Magnuson J."/>
            <person name="Mondo S."/>
            <person name="Nolan M."/>
            <person name="Ohm R."/>
            <person name="Pangilinan J."/>
            <person name="Park H.-J."/>
            <person name="Ramirez L."/>
            <person name="Alfaro M."/>
            <person name="Sun H."/>
            <person name="Tritt A."/>
            <person name="Yoshinaga Y."/>
            <person name="Zwiers L.-H."/>
            <person name="Turgeon B."/>
            <person name="Goodwin S."/>
            <person name="Spatafora J."/>
            <person name="Crous P."/>
            <person name="Grigoriev I."/>
        </authorList>
    </citation>
    <scope>NUCLEOTIDE SEQUENCE</scope>
    <source>
        <strain evidence="2">CBS 627.86</strain>
    </source>
</reference>
<sequence>MHSKLAVLALAGLAAATPVPQSGTAPDPGQITIIDSTYSGNGCPQGSVSTSTSPDKTVWSPFVNSTHPFQNVSFPISPKPFYPNETRTIFYIRAKMPDVITYGFDQFQTYIGPGTKPADKSKNCALHLNLKYPGGFQYAVVDATYHGFARLDKGVTGTFLTTYFFSQDAGTTSTTRMVANGGPPLDLGQVYTKQDTVETTATVWSPCGTTGILNINNRISLTSTNSSAAGELSNDDATVAFTQQLHVAWRACTPGSVAIS</sequence>
<evidence type="ECO:0000313" key="2">
    <source>
        <dbReference type="EMBL" id="KAF2114228.1"/>
    </source>
</evidence>
<feature type="signal peptide" evidence="1">
    <location>
        <begin position="1"/>
        <end position="16"/>
    </location>
</feature>
<keyword evidence="3" id="KW-1185">Reference proteome</keyword>
<keyword evidence="1" id="KW-0732">Signal</keyword>
<protein>
    <submittedName>
        <fullName evidence="2">Uncharacterized protein</fullName>
    </submittedName>
</protein>
<gene>
    <name evidence="2" type="ORF">BDV96DRAFT_600945</name>
</gene>
<dbReference type="OrthoDB" id="152248at2759"/>
<dbReference type="Proteomes" id="UP000799770">
    <property type="component" value="Unassembled WGS sequence"/>
</dbReference>
<dbReference type="AlphaFoldDB" id="A0A6A5Z751"/>
<evidence type="ECO:0000256" key="1">
    <source>
        <dbReference type="SAM" id="SignalP"/>
    </source>
</evidence>